<proteinExistence type="inferred from homology"/>
<dbReference type="PANTHER" id="PTHR21708:SF26">
    <property type="entry name" value="2-DEHYDROPANTOATE 2-REDUCTASE"/>
    <property type="match status" value="1"/>
</dbReference>
<evidence type="ECO:0000259" key="12">
    <source>
        <dbReference type="Pfam" id="PF02558"/>
    </source>
</evidence>
<dbReference type="Gene3D" id="1.10.1040.10">
    <property type="entry name" value="N-(1-d-carboxylethyl)-l-norvaline Dehydrogenase, domain 2"/>
    <property type="match status" value="1"/>
</dbReference>
<evidence type="ECO:0000256" key="8">
    <source>
        <dbReference type="ARBA" id="ARBA00023002"/>
    </source>
</evidence>
<comment type="pathway">
    <text evidence="2 11">Cofactor biosynthesis; (R)-pantothenate biosynthesis; (R)-pantoate from 3-methyl-2-oxobutanoate: step 2/2.</text>
</comment>
<protein>
    <recommendedName>
        <fullName evidence="5 11">2-dehydropantoate 2-reductase</fullName>
        <ecNumber evidence="4 11">1.1.1.169</ecNumber>
    </recommendedName>
    <alternativeName>
        <fullName evidence="9 11">Ketopantoate reductase</fullName>
    </alternativeName>
</protein>
<evidence type="ECO:0000256" key="3">
    <source>
        <dbReference type="ARBA" id="ARBA00007870"/>
    </source>
</evidence>
<comment type="similarity">
    <text evidence="3 11">Belongs to the ketopantoate reductase family.</text>
</comment>
<evidence type="ECO:0000256" key="9">
    <source>
        <dbReference type="ARBA" id="ARBA00032024"/>
    </source>
</evidence>
<dbReference type="InterPro" id="IPR008927">
    <property type="entry name" value="6-PGluconate_DH-like_C_sf"/>
</dbReference>
<dbReference type="SUPFAM" id="SSF48179">
    <property type="entry name" value="6-phosphogluconate dehydrogenase C-terminal domain-like"/>
    <property type="match status" value="1"/>
</dbReference>
<keyword evidence="7 11" id="KW-0521">NADP</keyword>
<dbReference type="Pfam" id="PF08546">
    <property type="entry name" value="ApbA_C"/>
    <property type="match status" value="1"/>
</dbReference>
<evidence type="ECO:0000256" key="1">
    <source>
        <dbReference type="ARBA" id="ARBA00002919"/>
    </source>
</evidence>
<gene>
    <name evidence="14" type="primary">panE</name>
    <name evidence="14" type="ORF">J4G43_027610</name>
</gene>
<feature type="domain" description="Ketopantoate reductase C-terminal" evidence="13">
    <location>
        <begin position="185"/>
        <end position="307"/>
    </location>
</feature>
<evidence type="ECO:0000256" key="4">
    <source>
        <dbReference type="ARBA" id="ARBA00013014"/>
    </source>
</evidence>
<keyword evidence="8 11" id="KW-0560">Oxidoreductase</keyword>
<dbReference type="InterPro" id="IPR013328">
    <property type="entry name" value="6PGD_dom2"/>
</dbReference>
<keyword evidence="6 11" id="KW-0566">Pantothenate biosynthesis</keyword>
<evidence type="ECO:0000256" key="10">
    <source>
        <dbReference type="ARBA" id="ARBA00048793"/>
    </source>
</evidence>
<feature type="domain" description="Ketopantoate reductase N-terminal" evidence="12">
    <location>
        <begin position="10"/>
        <end position="158"/>
    </location>
</feature>
<dbReference type="EC" id="1.1.1.169" evidence="4 11"/>
<reference evidence="14 15" key="1">
    <citation type="journal article" date="2022" name="Int. J. Syst. Evol. Microbiol.">
        <title>Strains of Bradyrhizobium barranii sp. nov. associated with legumes native to Canada are symbionts of soybeans and belong to different subspecies (subsp. barranii subsp. nov. and subsp. apii subsp. nov.) and symbiovars (sv. glycinearum and sv. septentrionale).</title>
        <authorList>
            <person name="Bromfield E.S.P."/>
            <person name="Cloutier S."/>
            <person name="Wasai-Hara S."/>
            <person name="Minamisawa K."/>
        </authorList>
    </citation>
    <scope>NUCLEOTIDE SEQUENCE [LARGE SCALE GENOMIC DNA]</scope>
    <source>
        <strain evidence="14 15">144S4</strain>
    </source>
</reference>
<evidence type="ECO:0000256" key="7">
    <source>
        <dbReference type="ARBA" id="ARBA00022857"/>
    </source>
</evidence>
<evidence type="ECO:0000256" key="2">
    <source>
        <dbReference type="ARBA" id="ARBA00004994"/>
    </source>
</evidence>
<name>A0A9X9YCE7_9BRAD</name>
<dbReference type="InterPro" id="IPR051402">
    <property type="entry name" value="KPR-Related"/>
</dbReference>
<dbReference type="FunFam" id="1.10.1040.10:FF:000017">
    <property type="entry name" value="2-dehydropantoate 2-reductase"/>
    <property type="match status" value="1"/>
</dbReference>
<dbReference type="SUPFAM" id="SSF51735">
    <property type="entry name" value="NAD(P)-binding Rossmann-fold domains"/>
    <property type="match status" value="1"/>
</dbReference>
<dbReference type="GO" id="GO:0008677">
    <property type="term" value="F:2-dehydropantoate 2-reductase activity"/>
    <property type="evidence" value="ECO:0007669"/>
    <property type="project" value="UniProtKB-EC"/>
</dbReference>
<dbReference type="AlphaFoldDB" id="A0A9X9YCE7"/>
<organism evidence="14 15">
    <name type="scientific">Bradyrhizobium barranii subsp. barranii</name>
    <dbReference type="NCBI Taxonomy" id="2823807"/>
    <lineage>
        <taxon>Bacteria</taxon>
        <taxon>Pseudomonadati</taxon>
        <taxon>Pseudomonadota</taxon>
        <taxon>Alphaproteobacteria</taxon>
        <taxon>Hyphomicrobiales</taxon>
        <taxon>Nitrobacteraceae</taxon>
        <taxon>Bradyrhizobium</taxon>
        <taxon>Bradyrhizobium barranii</taxon>
    </lineage>
</organism>
<dbReference type="InterPro" id="IPR013752">
    <property type="entry name" value="KPA_reductase"/>
</dbReference>
<dbReference type="PANTHER" id="PTHR21708">
    <property type="entry name" value="PROBABLE 2-DEHYDROPANTOATE 2-REDUCTASE"/>
    <property type="match status" value="1"/>
</dbReference>
<dbReference type="FunFam" id="3.40.50.720:FF:000307">
    <property type="entry name" value="2-dehydropantoate 2-reductase"/>
    <property type="match status" value="1"/>
</dbReference>
<accession>A0A9X9YCE7</accession>
<dbReference type="NCBIfam" id="NF005094">
    <property type="entry name" value="PRK06522.2-5"/>
    <property type="match status" value="1"/>
</dbReference>
<evidence type="ECO:0000256" key="6">
    <source>
        <dbReference type="ARBA" id="ARBA00022655"/>
    </source>
</evidence>
<comment type="catalytic activity">
    <reaction evidence="10 11">
        <text>(R)-pantoate + NADP(+) = 2-dehydropantoate + NADPH + H(+)</text>
        <dbReference type="Rhea" id="RHEA:16233"/>
        <dbReference type="ChEBI" id="CHEBI:11561"/>
        <dbReference type="ChEBI" id="CHEBI:15378"/>
        <dbReference type="ChEBI" id="CHEBI:15980"/>
        <dbReference type="ChEBI" id="CHEBI:57783"/>
        <dbReference type="ChEBI" id="CHEBI:58349"/>
        <dbReference type="EC" id="1.1.1.169"/>
    </reaction>
</comment>
<dbReference type="GO" id="GO:0015940">
    <property type="term" value="P:pantothenate biosynthetic process"/>
    <property type="evidence" value="ECO:0007669"/>
    <property type="project" value="UniProtKB-KW"/>
</dbReference>
<dbReference type="EMBL" id="CP086136">
    <property type="protein sequence ID" value="UEM17591.1"/>
    <property type="molecule type" value="Genomic_DNA"/>
</dbReference>
<dbReference type="Proteomes" id="UP000664702">
    <property type="component" value="Chromosome"/>
</dbReference>
<evidence type="ECO:0000256" key="5">
    <source>
        <dbReference type="ARBA" id="ARBA00019465"/>
    </source>
</evidence>
<dbReference type="KEGG" id="bban:J4G43_027610"/>
<dbReference type="NCBIfam" id="TIGR00745">
    <property type="entry name" value="apbA_panE"/>
    <property type="match status" value="1"/>
</dbReference>
<dbReference type="InterPro" id="IPR013332">
    <property type="entry name" value="KPR_N"/>
</dbReference>
<comment type="function">
    <text evidence="1 11">Catalyzes the NADPH-dependent reduction of ketopantoate into pantoic acid.</text>
</comment>
<dbReference type="InterPro" id="IPR036291">
    <property type="entry name" value="NAD(P)-bd_dom_sf"/>
</dbReference>
<dbReference type="Gene3D" id="3.40.50.720">
    <property type="entry name" value="NAD(P)-binding Rossmann-like Domain"/>
    <property type="match status" value="1"/>
</dbReference>
<evidence type="ECO:0000259" key="13">
    <source>
        <dbReference type="Pfam" id="PF08546"/>
    </source>
</evidence>
<evidence type="ECO:0000313" key="15">
    <source>
        <dbReference type="Proteomes" id="UP000664702"/>
    </source>
</evidence>
<dbReference type="InterPro" id="IPR003710">
    <property type="entry name" value="ApbA"/>
</dbReference>
<evidence type="ECO:0000256" key="11">
    <source>
        <dbReference type="RuleBase" id="RU362068"/>
    </source>
</evidence>
<dbReference type="Pfam" id="PF02558">
    <property type="entry name" value="ApbA"/>
    <property type="match status" value="1"/>
</dbReference>
<sequence length="316" mass="33807">MDAIGVRMRVLVIGAGALGGYYGARLVRAGGDVTFLVRAKRAEQLRRNGLQVVSPHGDFAVQPKIVLANDLKETFDVVLVGVKSYSLDDAMAQFAPAVGANTMILPILNGLKHIDALTATFGAARVLGGLANVSAGLDADGRVVQFMANQTIVFGETNGALSERALALETLLHVPGIDVRASEAIMQDMWEKFIQLSTLAGITCLMRASIGEILAVPNGEQSIFRLFAECCAVATASGFEPRAPFIEFDRKLFTTRDSPLKASMLRDIERGSVTEAEHILGDMANRARTLGIDTPLLDLARAHVAAYEVGRRRTAG</sequence>
<dbReference type="GO" id="GO:0005737">
    <property type="term" value="C:cytoplasm"/>
    <property type="evidence" value="ECO:0007669"/>
    <property type="project" value="TreeGrafter"/>
</dbReference>
<evidence type="ECO:0000313" key="14">
    <source>
        <dbReference type="EMBL" id="UEM17591.1"/>
    </source>
</evidence>